<evidence type="ECO:0000256" key="3">
    <source>
        <dbReference type="SAM" id="SignalP"/>
    </source>
</evidence>
<keyword evidence="5" id="KW-1185">Reference proteome</keyword>
<dbReference type="EMBL" id="BMNI01000001">
    <property type="protein sequence ID" value="GGO86193.1"/>
    <property type="molecule type" value="Genomic_DNA"/>
</dbReference>
<organism evidence="4 5">
    <name type="scientific">Nocardioides phosphati</name>
    <dbReference type="NCBI Taxonomy" id="1867775"/>
    <lineage>
        <taxon>Bacteria</taxon>
        <taxon>Bacillati</taxon>
        <taxon>Actinomycetota</taxon>
        <taxon>Actinomycetes</taxon>
        <taxon>Propionibacteriales</taxon>
        <taxon>Nocardioidaceae</taxon>
        <taxon>Nocardioides</taxon>
    </lineage>
</organism>
<evidence type="ECO:0000313" key="4">
    <source>
        <dbReference type="EMBL" id="GGO86193.1"/>
    </source>
</evidence>
<protein>
    <recommendedName>
        <fullName evidence="6">SDR-like Ig domain-containing protein</fullName>
    </recommendedName>
</protein>
<feature type="region of interest" description="Disordered" evidence="1">
    <location>
        <begin position="245"/>
        <end position="276"/>
    </location>
</feature>
<evidence type="ECO:0000313" key="5">
    <source>
        <dbReference type="Proteomes" id="UP000655410"/>
    </source>
</evidence>
<sequence>MKSSFRQRAALAAAVSLVGLASTGWTVPSVGATQGGATGQGAYICQSRPKGLPVESYDVTLRMSLNAPTSVRPGQTVSLSGTASMQFPEKAYQDGKAVGETEADGYSSTLSVATTANGRTTDVAANRWQTAPFPWTDPVVITAPITFQPFTVPANASGSVTITLPRNERRAPNTATSSPATVAFNGVANNKTALGNVSENLGCYLQGTAPIVIARIPVTATATAPAAGTGASGGQRAVTSSAAASSATGSAGGTGSATPQAAAADPSLPDPGAGGVAAPAGGVAAEGASVAAPYAGDAALQSQGGAAYPTATAPRSGVFVNTNVLLLSGGLVCLVALGYALLSQYRLRNLKRTMELE</sequence>
<evidence type="ECO:0008006" key="6">
    <source>
        <dbReference type="Google" id="ProtNLM"/>
    </source>
</evidence>
<accession>A0ABQ2N861</accession>
<proteinExistence type="predicted"/>
<evidence type="ECO:0000256" key="1">
    <source>
        <dbReference type="SAM" id="MobiDB-lite"/>
    </source>
</evidence>
<feature type="signal peptide" evidence="3">
    <location>
        <begin position="1"/>
        <end position="21"/>
    </location>
</feature>
<feature type="transmembrane region" description="Helical" evidence="2">
    <location>
        <begin position="324"/>
        <end position="342"/>
    </location>
</feature>
<reference evidence="5" key="1">
    <citation type="journal article" date="2019" name="Int. J. Syst. Evol. Microbiol.">
        <title>The Global Catalogue of Microorganisms (GCM) 10K type strain sequencing project: providing services to taxonomists for standard genome sequencing and annotation.</title>
        <authorList>
            <consortium name="The Broad Institute Genomics Platform"/>
            <consortium name="The Broad Institute Genome Sequencing Center for Infectious Disease"/>
            <person name="Wu L."/>
            <person name="Ma J."/>
        </authorList>
    </citation>
    <scope>NUCLEOTIDE SEQUENCE [LARGE SCALE GENOMIC DNA]</scope>
    <source>
        <strain evidence="5">CGMCC 4.7371</strain>
    </source>
</reference>
<keyword evidence="2" id="KW-0812">Transmembrane</keyword>
<name>A0ABQ2N861_9ACTN</name>
<keyword evidence="2" id="KW-1133">Transmembrane helix</keyword>
<keyword evidence="3" id="KW-0732">Signal</keyword>
<comment type="caution">
    <text evidence="4">The sequence shown here is derived from an EMBL/GenBank/DDBJ whole genome shotgun (WGS) entry which is preliminary data.</text>
</comment>
<feature type="chain" id="PRO_5047203321" description="SDR-like Ig domain-containing protein" evidence="3">
    <location>
        <begin position="22"/>
        <end position="357"/>
    </location>
</feature>
<keyword evidence="2" id="KW-0472">Membrane</keyword>
<dbReference type="Proteomes" id="UP000655410">
    <property type="component" value="Unassembled WGS sequence"/>
</dbReference>
<gene>
    <name evidence="4" type="ORF">GCM10011584_07950</name>
</gene>
<evidence type="ECO:0000256" key="2">
    <source>
        <dbReference type="SAM" id="Phobius"/>
    </source>
</evidence>